<dbReference type="EMBL" id="CP015453">
    <property type="protein sequence ID" value="AWH96687.1"/>
    <property type="molecule type" value="Genomic_DNA"/>
</dbReference>
<keyword evidence="4" id="KW-0285">Flavoprotein</keyword>
<evidence type="ECO:0000256" key="6">
    <source>
        <dbReference type="ARBA" id="ARBA00023002"/>
    </source>
</evidence>
<dbReference type="Pfam" id="PF03060">
    <property type="entry name" value="NMO"/>
    <property type="match status" value="1"/>
</dbReference>
<evidence type="ECO:0000313" key="11">
    <source>
        <dbReference type="Proteomes" id="UP000244903"/>
    </source>
</evidence>
<comment type="catalytic activity">
    <reaction evidence="9">
        <text>3 propionate 3-nitronate + 3 O2 + H2O = 3 3-oxopropanoate + 2 nitrate + nitrite + H2O2 + 3 H(+)</text>
        <dbReference type="Rhea" id="RHEA:57332"/>
        <dbReference type="ChEBI" id="CHEBI:15377"/>
        <dbReference type="ChEBI" id="CHEBI:15378"/>
        <dbReference type="ChEBI" id="CHEBI:15379"/>
        <dbReference type="ChEBI" id="CHEBI:16240"/>
        <dbReference type="ChEBI" id="CHEBI:16301"/>
        <dbReference type="ChEBI" id="CHEBI:17632"/>
        <dbReference type="ChEBI" id="CHEBI:33190"/>
        <dbReference type="ChEBI" id="CHEBI:136067"/>
    </reaction>
</comment>
<keyword evidence="6" id="KW-0560">Oxidoreductase</keyword>
<evidence type="ECO:0000256" key="3">
    <source>
        <dbReference type="ARBA" id="ARBA00022575"/>
    </source>
</evidence>
<keyword evidence="5" id="KW-0288">FMN</keyword>
<name>A0AAD0NPB3_9ACTN</name>
<dbReference type="RefSeq" id="WP_107746803.1">
    <property type="nucleotide sequence ID" value="NZ_CP015453.1"/>
</dbReference>
<evidence type="ECO:0000256" key="9">
    <source>
        <dbReference type="ARBA" id="ARBA00049401"/>
    </source>
</evidence>
<reference evidence="10 11" key="1">
    <citation type="submission" date="2016-04" db="EMBL/GenBank/DDBJ databases">
        <title>Complete genome sequence of the haloalkaliphilic hydrocarbon-degrading bacterium Dietzia psychralcaliphila ILA-1T, isolated from a drain of a fish product-processing plant.</title>
        <authorList>
            <person name="Zhao J."/>
            <person name="Hu B."/>
            <person name="Geng S."/>
            <person name="Nie Y."/>
            <person name="Tang Y."/>
        </authorList>
    </citation>
    <scope>NUCLEOTIDE SEQUENCE [LARGE SCALE GENOMIC DNA]</scope>
    <source>
        <strain evidence="10 11">ILA-1</strain>
    </source>
</reference>
<dbReference type="CDD" id="cd04730">
    <property type="entry name" value="NPD_like"/>
    <property type="match status" value="1"/>
</dbReference>
<dbReference type="PANTHER" id="PTHR42747">
    <property type="entry name" value="NITRONATE MONOOXYGENASE-RELATED"/>
    <property type="match status" value="1"/>
</dbReference>
<accession>A0AAD0NPB3</accession>
<evidence type="ECO:0000256" key="1">
    <source>
        <dbReference type="ARBA" id="ARBA00001917"/>
    </source>
</evidence>
<keyword evidence="3" id="KW-0216">Detoxification</keyword>
<dbReference type="KEGG" id="dpc:A6048_15670"/>
<evidence type="ECO:0000256" key="4">
    <source>
        <dbReference type="ARBA" id="ARBA00022630"/>
    </source>
</evidence>
<evidence type="ECO:0000256" key="7">
    <source>
        <dbReference type="ARBA" id="ARBA00023033"/>
    </source>
</evidence>
<evidence type="ECO:0000313" key="10">
    <source>
        <dbReference type="EMBL" id="AWH96687.1"/>
    </source>
</evidence>
<organism evidence="10 11">
    <name type="scientific">Dietzia psychralcaliphila</name>
    <dbReference type="NCBI Taxonomy" id="139021"/>
    <lineage>
        <taxon>Bacteria</taxon>
        <taxon>Bacillati</taxon>
        <taxon>Actinomycetota</taxon>
        <taxon>Actinomycetes</taxon>
        <taxon>Mycobacteriales</taxon>
        <taxon>Dietziaceae</taxon>
        <taxon>Dietzia</taxon>
    </lineage>
</organism>
<comment type="cofactor">
    <cofactor evidence="1">
        <name>FMN</name>
        <dbReference type="ChEBI" id="CHEBI:58210"/>
    </cofactor>
</comment>
<dbReference type="GO" id="GO:0051213">
    <property type="term" value="F:dioxygenase activity"/>
    <property type="evidence" value="ECO:0007669"/>
    <property type="project" value="UniProtKB-KW"/>
</dbReference>
<keyword evidence="10" id="KW-0223">Dioxygenase</keyword>
<gene>
    <name evidence="10" type="ORF">A6048_15670</name>
</gene>
<protein>
    <recommendedName>
        <fullName evidence="8">Propionate 3-nitronate monooxygenase</fullName>
    </recommendedName>
</protein>
<sequence length="367" mass="37952">MIERLPRVRDPRDRLLPSDLRRPVIGAPMAGGPTTPELIAAVGEAGGLGMIGSGYLDAAATREEVARVRELTAAPFGVNVFLVDRADSGAALDGVGGPGAVDRYAAALVPVAERLGITLAGTPDFTDFDQAATLAALVADPVPVVSFTFGIPDRDVVSALQEVGTAVVVTVVGVRDARRAVEVGADWLSVQSAEAGGHRSTTAVGEQPDSVTTVDLVRAVREALPDVPFVAAGGISTPADVAAVVEAGADGVQLGTVLLRTPEAGTSPLYRAALADPRFTESRPTRCYTGRFARALVNGFVAEFDALAPPAYPHLHLLTGPMRKAAADAGDVEVPPLWAGSGWRAADTYADRPAAEIVAELWDRAGQ</sequence>
<evidence type="ECO:0000256" key="2">
    <source>
        <dbReference type="ARBA" id="ARBA00009881"/>
    </source>
</evidence>
<dbReference type="SUPFAM" id="SSF51412">
    <property type="entry name" value="Inosine monophosphate dehydrogenase (IMPDH)"/>
    <property type="match status" value="1"/>
</dbReference>
<dbReference type="Gene3D" id="3.20.20.70">
    <property type="entry name" value="Aldolase class I"/>
    <property type="match status" value="1"/>
</dbReference>
<dbReference type="GO" id="GO:0018580">
    <property type="term" value="F:nitronate monooxygenase activity"/>
    <property type="evidence" value="ECO:0007669"/>
    <property type="project" value="InterPro"/>
</dbReference>
<evidence type="ECO:0000256" key="5">
    <source>
        <dbReference type="ARBA" id="ARBA00022643"/>
    </source>
</evidence>
<evidence type="ECO:0000256" key="8">
    <source>
        <dbReference type="ARBA" id="ARBA00031155"/>
    </source>
</evidence>
<dbReference type="Proteomes" id="UP000244903">
    <property type="component" value="Chromosome"/>
</dbReference>
<comment type="similarity">
    <text evidence="2">Belongs to the nitronate monooxygenase family. NMO class I subfamily.</text>
</comment>
<keyword evidence="11" id="KW-1185">Reference proteome</keyword>
<keyword evidence="7" id="KW-0503">Monooxygenase</keyword>
<dbReference type="GO" id="GO:0009636">
    <property type="term" value="P:response to toxic substance"/>
    <property type="evidence" value="ECO:0007669"/>
    <property type="project" value="UniProtKB-KW"/>
</dbReference>
<dbReference type="InterPro" id="IPR013785">
    <property type="entry name" value="Aldolase_TIM"/>
</dbReference>
<dbReference type="PANTHER" id="PTHR42747:SF3">
    <property type="entry name" value="NITRONATE MONOOXYGENASE-RELATED"/>
    <property type="match status" value="1"/>
</dbReference>
<proteinExistence type="inferred from homology"/>
<dbReference type="AlphaFoldDB" id="A0AAD0NPB3"/>
<dbReference type="InterPro" id="IPR004136">
    <property type="entry name" value="NMO"/>
</dbReference>